<dbReference type="Proteomes" id="UP000317243">
    <property type="component" value="Unassembled WGS sequence"/>
</dbReference>
<comment type="caution">
    <text evidence="1">The sequence shown here is derived from an EMBL/GenBank/DDBJ whole genome shotgun (WGS) entry which is preliminary data.</text>
</comment>
<dbReference type="EMBL" id="SIHI01000001">
    <property type="protein sequence ID" value="TWT58895.1"/>
    <property type="molecule type" value="Genomic_DNA"/>
</dbReference>
<accession>A0A5C5X9Q3</accession>
<gene>
    <name evidence="1" type="ORF">KOR42_22820</name>
</gene>
<protein>
    <recommendedName>
        <fullName evidence="3">Phage portal protein, lambda family</fullName>
    </recommendedName>
</protein>
<evidence type="ECO:0008006" key="3">
    <source>
        <dbReference type="Google" id="ProtNLM"/>
    </source>
</evidence>
<sequence>MTLHSHQDAILEKRDQLREALGGGGAVTDPLDYLTPTWGGVDWRGESSGWGRASTNLMYQGGDFRPFWYTWMMHSIHREECRMVATVASMASAVKDRLEDYVIAGGFSYEVKSKERGNRRYDALIDQLQADMEEFMDRNGWAEGGLESDLHNGSREDGEAFLALSPGKHGVDARIIEPEYCCEGEHVGRDVDNKLGLKGTSWRYGVQNLESDVTKPLGYLVDWSESQTDYQYFMAENAAKARFHHVAMAHHIKRNVRQPVKRGMSDFFNVAPQIVQDAKLIRNMVHGASNQAAIAWIEKYVEASQQQMAVEVGKLADHKRNMKSSGGGLREESGRTVRPGTVLSVTKGKDYVPGPMGSDRNAGFEIVSSLAARRIGAKWAMPEFMISGDASNNNLASAQVAEGPFTRAREKDQRFYSKHFREILWKMFDIYCAQGRYQRYGIDSEKGLSQLKQIVLIDIETPEVAQRDRKEDAEAKEIMHDSGVLSADTWARQAELDPDIEDENLRTEGKQLGVASPLTEREQHVAQYAQKTMWDFWDQQAKDYP</sequence>
<keyword evidence="2" id="KW-1185">Reference proteome</keyword>
<evidence type="ECO:0000313" key="2">
    <source>
        <dbReference type="Proteomes" id="UP000317243"/>
    </source>
</evidence>
<name>A0A5C5X9Q3_9PLAN</name>
<proteinExistence type="predicted"/>
<dbReference type="AlphaFoldDB" id="A0A5C5X9Q3"/>
<reference evidence="1 2" key="1">
    <citation type="submission" date="2019-02" db="EMBL/GenBank/DDBJ databases">
        <title>Deep-cultivation of Planctomycetes and their phenomic and genomic characterization uncovers novel biology.</title>
        <authorList>
            <person name="Wiegand S."/>
            <person name="Jogler M."/>
            <person name="Boedeker C."/>
            <person name="Pinto D."/>
            <person name="Vollmers J."/>
            <person name="Rivas-Marin E."/>
            <person name="Kohn T."/>
            <person name="Peeters S.H."/>
            <person name="Heuer A."/>
            <person name="Rast P."/>
            <person name="Oberbeckmann S."/>
            <person name="Bunk B."/>
            <person name="Jeske O."/>
            <person name="Meyerdierks A."/>
            <person name="Storesund J.E."/>
            <person name="Kallscheuer N."/>
            <person name="Luecker S."/>
            <person name="Lage O.M."/>
            <person name="Pohl T."/>
            <person name="Merkel B.J."/>
            <person name="Hornburger P."/>
            <person name="Mueller R.-W."/>
            <person name="Bruemmer F."/>
            <person name="Labrenz M."/>
            <person name="Spormann A.M."/>
            <person name="Op Den Camp H."/>
            <person name="Overmann J."/>
            <person name="Amann R."/>
            <person name="Jetten M.S.M."/>
            <person name="Mascher T."/>
            <person name="Medema M.H."/>
            <person name="Devos D.P."/>
            <person name="Kaster A.-K."/>
            <person name="Ovreas L."/>
            <person name="Rohde M."/>
            <person name="Galperin M.Y."/>
            <person name="Jogler C."/>
        </authorList>
    </citation>
    <scope>NUCLEOTIDE SEQUENCE [LARGE SCALE GENOMIC DNA]</scope>
    <source>
        <strain evidence="1 2">KOR42</strain>
    </source>
</reference>
<evidence type="ECO:0000313" key="1">
    <source>
        <dbReference type="EMBL" id="TWT58895.1"/>
    </source>
</evidence>
<organism evidence="1 2">
    <name type="scientific">Thalassoglobus neptunius</name>
    <dbReference type="NCBI Taxonomy" id="1938619"/>
    <lineage>
        <taxon>Bacteria</taxon>
        <taxon>Pseudomonadati</taxon>
        <taxon>Planctomycetota</taxon>
        <taxon>Planctomycetia</taxon>
        <taxon>Planctomycetales</taxon>
        <taxon>Planctomycetaceae</taxon>
        <taxon>Thalassoglobus</taxon>
    </lineage>
</organism>